<protein>
    <submittedName>
        <fullName evidence="11">Sulfite reduction-associated complex DsrMKJOP protein DsrM (= HmeC)</fullName>
    </submittedName>
</protein>
<keyword evidence="2" id="KW-0813">Transport</keyword>
<feature type="transmembrane region" description="Helical" evidence="9">
    <location>
        <begin position="6"/>
        <end position="25"/>
    </location>
</feature>
<dbReference type="PANTHER" id="PTHR30598:SF3">
    <property type="entry name" value="RESPIRATORY NITRATE REDUCTASE 1 GAMMA CHAIN"/>
    <property type="match status" value="1"/>
</dbReference>
<evidence type="ECO:0000256" key="4">
    <source>
        <dbReference type="ARBA" id="ARBA00022692"/>
    </source>
</evidence>
<evidence type="ECO:0000256" key="6">
    <source>
        <dbReference type="ARBA" id="ARBA00022989"/>
    </source>
</evidence>
<dbReference type="GO" id="GO:0005886">
    <property type="term" value="C:plasma membrane"/>
    <property type="evidence" value="ECO:0007669"/>
    <property type="project" value="UniProtKB-SubCell"/>
</dbReference>
<dbReference type="Pfam" id="PF02665">
    <property type="entry name" value="Nitrate_red_gam"/>
    <property type="match status" value="1"/>
</dbReference>
<feature type="transmembrane region" description="Helical" evidence="9">
    <location>
        <begin position="71"/>
        <end position="88"/>
    </location>
</feature>
<dbReference type="Gene3D" id="1.20.950.20">
    <property type="entry name" value="Transmembrane di-heme cytochromes, Chain C"/>
    <property type="match status" value="1"/>
</dbReference>
<dbReference type="GO" id="GO:0020037">
    <property type="term" value="F:heme binding"/>
    <property type="evidence" value="ECO:0007669"/>
    <property type="project" value="TreeGrafter"/>
</dbReference>
<feature type="transmembrane region" description="Helical" evidence="9">
    <location>
        <begin position="193"/>
        <end position="215"/>
    </location>
</feature>
<dbReference type="EMBL" id="UOFS01000024">
    <property type="protein sequence ID" value="VAW95612.1"/>
    <property type="molecule type" value="Genomic_DNA"/>
</dbReference>
<keyword evidence="7" id="KW-0560">Oxidoreductase</keyword>
<dbReference type="AlphaFoldDB" id="A0A3B1A769"/>
<dbReference type="SUPFAM" id="SSF103501">
    <property type="entry name" value="Respiratory nitrate reductase 1 gamma chain"/>
    <property type="match status" value="1"/>
</dbReference>
<dbReference type="InterPro" id="IPR023234">
    <property type="entry name" value="NarG-like_domain"/>
</dbReference>
<name>A0A3B1A769_9ZZZZ</name>
<proteinExistence type="predicted"/>
<evidence type="ECO:0000256" key="3">
    <source>
        <dbReference type="ARBA" id="ARBA00022475"/>
    </source>
</evidence>
<dbReference type="PANTHER" id="PTHR30598">
    <property type="entry name" value="NITRATE REDUCTASE PRIVATE CHAPERONE, REDOX ENZYME MATURATION PROTEIN REMP FAMILY"/>
    <property type="match status" value="1"/>
</dbReference>
<keyword evidence="4 9" id="KW-0812">Transmembrane</keyword>
<evidence type="ECO:0000256" key="1">
    <source>
        <dbReference type="ARBA" id="ARBA00004651"/>
    </source>
</evidence>
<organism evidence="11">
    <name type="scientific">hydrothermal vent metagenome</name>
    <dbReference type="NCBI Taxonomy" id="652676"/>
    <lineage>
        <taxon>unclassified sequences</taxon>
        <taxon>metagenomes</taxon>
        <taxon>ecological metagenomes</taxon>
    </lineage>
</organism>
<dbReference type="InterPro" id="IPR051936">
    <property type="entry name" value="Heme-iron_electron_transfer"/>
</dbReference>
<keyword evidence="6 9" id="KW-1133">Transmembrane helix</keyword>
<dbReference type="GO" id="GO:0019645">
    <property type="term" value="P:anaerobic electron transport chain"/>
    <property type="evidence" value="ECO:0007669"/>
    <property type="project" value="TreeGrafter"/>
</dbReference>
<feature type="transmembrane region" description="Helical" evidence="9">
    <location>
        <begin position="108"/>
        <end position="130"/>
    </location>
</feature>
<comment type="subcellular location">
    <subcellularLocation>
        <location evidence="1">Cell membrane</location>
        <topology evidence="1">Multi-pass membrane protein</topology>
    </subcellularLocation>
</comment>
<sequence>MSSVSVIFAFLFYAATAVLLLGLAYKIKRYTSIPAPLKIPTMPAPMTQSGVVFRMFREVAFFESLFKSNKWIWLFGILFHLGMLLVLLRHFRYFTDPVWLWVDLIQPFGIYASFAMLAGLLGLLTRRIVVERIRYITSPSDILMLLLLISIAGTGVAMKFIWNTDIVAVKNFFIGLLTLNFQSLPSGFTGDTILSVHLSLVAVLMLVFAFSKLLHAPGVFFSPTRNQVDNSREKRHVSDWALNLDAEKNKVKAPN</sequence>
<evidence type="ECO:0000256" key="2">
    <source>
        <dbReference type="ARBA" id="ARBA00022448"/>
    </source>
</evidence>
<accession>A0A3B1A769</accession>
<evidence type="ECO:0000256" key="5">
    <source>
        <dbReference type="ARBA" id="ARBA00022982"/>
    </source>
</evidence>
<gene>
    <name evidence="11" type="ORF">MNBD_GAMMA22-1817</name>
</gene>
<keyword evidence="8 9" id="KW-0472">Membrane</keyword>
<evidence type="ECO:0000256" key="8">
    <source>
        <dbReference type="ARBA" id="ARBA00023136"/>
    </source>
</evidence>
<keyword evidence="5" id="KW-0249">Electron transport</keyword>
<dbReference type="InterPro" id="IPR036197">
    <property type="entry name" value="NarG-like_sf"/>
</dbReference>
<reference evidence="11" key="1">
    <citation type="submission" date="2018-06" db="EMBL/GenBank/DDBJ databases">
        <authorList>
            <person name="Zhirakovskaya E."/>
        </authorList>
    </citation>
    <scope>NUCLEOTIDE SEQUENCE</scope>
</reference>
<evidence type="ECO:0000259" key="10">
    <source>
        <dbReference type="Pfam" id="PF02665"/>
    </source>
</evidence>
<evidence type="ECO:0000256" key="7">
    <source>
        <dbReference type="ARBA" id="ARBA00023002"/>
    </source>
</evidence>
<feature type="transmembrane region" description="Helical" evidence="9">
    <location>
        <begin position="142"/>
        <end position="162"/>
    </location>
</feature>
<dbReference type="GO" id="GO:0008940">
    <property type="term" value="F:nitrate reductase activity"/>
    <property type="evidence" value="ECO:0007669"/>
    <property type="project" value="TreeGrafter"/>
</dbReference>
<keyword evidence="3" id="KW-1003">Cell membrane</keyword>
<evidence type="ECO:0000313" key="11">
    <source>
        <dbReference type="EMBL" id="VAW95612.1"/>
    </source>
</evidence>
<dbReference type="GO" id="GO:0009055">
    <property type="term" value="F:electron transfer activity"/>
    <property type="evidence" value="ECO:0007669"/>
    <property type="project" value="TreeGrafter"/>
</dbReference>
<evidence type="ECO:0000256" key="9">
    <source>
        <dbReference type="SAM" id="Phobius"/>
    </source>
</evidence>
<feature type="domain" description="NarG-like" evidence="10">
    <location>
        <begin position="66"/>
        <end position="216"/>
    </location>
</feature>